<proteinExistence type="predicted"/>
<comment type="caution">
    <text evidence="2">The sequence shown here is derived from an EMBL/GenBank/DDBJ whole genome shotgun (WGS) entry which is preliminary data.</text>
</comment>
<organism evidence="2 3">
    <name type="scientific">Austropuccinia psidii MF-1</name>
    <dbReference type="NCBI Taxonomy" id="1389203"/>
    <lineage>
        <taxon>Eukaryota</taxon>
        <taxon>Fungi</taxon>
        <taxon>Dikarya</taxon>
        <taxon>Basidiomycota</taxon>
        <taxon>Pucciniomycotina</taxon>
        <taxon>Pucciniomycetes</taxon>
        <taxon>Pucciniales</taxon>
        <taxon>Sphaerophragmiaceae</taxon>
        <taxon>Austropuccinia</taxon>
    </lineage>
</organism>
<evidence type="ECO:0000313" key="3">
    <source>
        <dbReference type="Proteomes" id="UP000765509"/>
    </source>
</evidence>
<dbReference type="EMBL" id="AVOT02035023">
    <property type="protein sequence ID" value="MBW0529290.1"/>
    <property type="molecule type" value="Genomic_DNA"/>
</dbReference>
<keyword evidence="3" id="KW-1185">Reference proteome</keyword>
<evidence type="ECO:0000256" key="1">
    <source>
        <dbReference type="SAM" id="MobiDB-lite"/>
    </source>
</evidence>
<sequence length="97" mass="10863">MSPSTVHSKPPPSQLALLMNPTPDPPNKDDNMIAPEIYKSKPGFLTQSQYVSKSNTLAIILQKLENLEKTETNVDLPENLEILITHLNDRIDELAKK</sequence>
<name>A0A9Q3ETN0_9BASI</name>
<gene>
    <name evidence="2" type="ORF">O181_069005</name>
</gene>
<dbReference type="AlphaFoldDB" id="A0A9Q3ETN0"/>
<protein>
    <submittedName>
        <fullName evidence="2">Uncharacterized protein</fullName>
    </submittedName>
</protein>
<evidence type="ECO:0000313" key="2">
    <source>
        <dbReference type="EMBL" id="MBW0529290.1"/>
    </source>
</evidence>
<feature type="region of interest" description="Disordered" evidence="1">
    <location>
        <begin position="1"/>
        <end position="31"/>
    </location>
</feature>
<accession>A0A9Q3ETN0</accession>
<dbReference type="Proteomes" id="UP000765509">
    <property type="component" value="Unassembled WGS sequence"/>
</dbReference>
<reference evidence="2" key="1">
    <citation type="submission" date="2021-03" db="EMBL/GenBank/DDBJ databases">
        <title>Draft genome sequence of rust myrtle Austropuccinia psidii MF-1, a brazilian biotype.</title>
        <authorList>
            <person name="Quecine M.C."/>
            <person name="Pachon D.M.R."/>
            <person name="Bonatelli M.L."/>
            <person name="Correr F.H."/>
            <person name="Franceschini L.M."/>
            <person name="Leite T.F."/>
            <person name="Margarido G.R.A."/>
            <person name="Almeida C.A."/>
            <person name="Ferrarezi J.A."/>
            <person name="Labate C.A."/>
        </authorList>
    </citation>
    <scope>NUCLEOTIDE SEQUENCE</scope>
    <source>
        <strain evidence="2">MF-1</strain>
    </source>
</reference>